<accession>A0A0C4JN26</accession>
<gene>
    <name evidence="3" type="ORF">H744_p0130</name>
</gene>
<feature type="region of interest" description="Disordered" evidence="1">
    <location>
        <begin position="30"/>
        <end position="91"/>
    </location>
</feature>
<dbReference type="InterPro" id="IPR007404">
    <property type="entry name" value="YdjM-like"/>
</dbReference>
<feature type="transmembrane region" description="Helical" evidence="2">
    <location>
        <begin position="278"/>
        <end position="295"/>
    </location>
</feature>
<keyword evidence="3" id="KW-0614">Plasmid</keyword>
<proteinExistence type="predicted"/>
<evidence type="ECO:0000256" key="2">
    <source>
        <dbReference type="SAM" id="Phobius"/>
    </source>
</evidence>
<feature type="compositionally biased region" description="Gly residues" evidence="1">
    <location>
        <begin position="141"/>
        <end position="152"/>
    </location>
</feature>
<organism evidence="3">
    <name type="scientific">Photobacterium gaetbulicola Gung47</name>
    <dbReference type="NCBI Taxonomy" id="658445"/>
    <lineage>
        <taxon>Bacteria</taxon>
        <taxon>Pseudomonadati</taxon>
        <taxon>Pseudomonadota</taxon>
        <taxon>Gammaproteobacteria</taxon>
        <taxon>Vibrionales</taxon>
        <taxon>Vibrionaceae</taxon>
        <taxon>Photobacterium</taxon>
    </lineage>
</organism>
<geneLocation type="plasmid" evidence="3">
    <name>unnamed</name>
</geneLocation>
<dbReference type="Pfam" id="PF04307">
    <property type="entry name" value="YdjM"/>
    <property type="match status" value="1"/>
</dbReference>
<feature type="region of interest" description="Disordered" evidence="1">
    <location>
        <begin position="122"/>
        <end position="174"/>
    </location>
</feature>
<evidence type="ECO:0000313" key="3">
    <source>
        <dbReference type="EMBL" id="AHA59195.1"/>
    </source>
</evidence>
<protein>
    <recommendedName>
        <fullName evidence="4">Membrane-bound metal-dependent hydrolase</fullName>
    </recommendedName>
</protein>
<evidence type="ECO:0008006" key="4">
    <source>
        <dbReference type="Google" id="ProtNLM"/>
    </source>
</evidence>
<keyword evidence="2" id="KW-0812">Transmembrane</keyword>
<sequence>MDPACRAAAGYQAVRAADAKRRGATFRDAVTGTGARPEGRPRCHFRGGQQLLPREDQVQDRPQPGCRDALERGSVRQQQLAGDHRPLHRGRRRDAALLDHRAGQGKGMGAQAAGRYRQECRDLRPGAGQPQPRLPRDGAVPGDGGPFTGAGQAGDRQYHRAGRFPREGRRSPARYPQVRIPDCREPAGADLDVRHRAAGAGKQLPEVSGLPAAAGYRIAAKVAPMKWLNHTLIAGAVCAVISPPHVAACVAGATAPDWFEYIAKLAGRHIKHRGPTHVFTHWLLAAVAFTFIWDYHGLLAAFAWGGVSHILTDAMTVSGVPFSPYSDRRFHLFGGRFRTGDPIEYAIAAGVVVACIAVGHITGGGGFAPFFYDWGGLYQQGLIDGAEWKANRFRLI</sequence>
<dbReference type="EMBL" id="KC687076">
    <property type="protein sequence ID" value="AHA59195.1"/>
    <property type="molecule type" value="Genomic_DNA"/>
</dbReference>
<feature type="transmembrane region" description="Helical" evidence="2">
    <location>
        <begin position="343"/>
        <end position="372"/>
    </location>
</feature>
<keyword evidence="2" id="KW-0472">Membrane</keyword>
<keyword evidence="2" id="KW-1133">Transmembrane helix</keyword>
<evidence type="ECO:0000256" key="1">
    <source>
        <dbReference type="SAM" id="MobiDB-lite"/>
    </source>
</evidence>
<name>A0A0C4JN26_9GAMM</name>
<feature type="transmembrane region" description="Helical" evidence="2">
    <location>
        <begin position="301"/>
        <end position="322"/>
    </location>
</feature>
<dbReference type="AlphaFoldDB" id="A0A0C4JN26"/>
<reference evidence="3" key="1">
    <citation type="submission" date="2013-11" db="EMBL/GenBank/DDBJ databases">
        <title>Complete genome sequence of the lipase-producing bacterium Photobacterium gaetbulicola Gung47.</title>
        <authorList>
            <person name="Kim Y.-O."/>
        </authorList>
    </citation>
    <scope>NUCLEOTIDE SEQUENCE</scope>
    <source>
        <strain evidence="3">Gung47</strain>
        <plasmid evidence="3">unnamed</plasmid>
    </source>
</reference>